<evidence type="ECO:0000256" key="5">
    <source>
        <dbReference type="ARBA" id="ARBA00022771"/>
    </source>
</evidence>
<dbReference type="InterPro" id="IPR050774">
    <property type="entry name" value="KCMF1/Dystrophin"/>
</dbReference>
<keyword evidence="10" id="KW-1185">Reference proteome</keyword>
<dbReference type="GO" id="GO:0061630">
    <property type="term" value="F:ubiquitin protein ligase activity"/>
    <property type="evidence" value="ECO:0007669"/>
    <property type="project" value="UniProtKB-EC"/>
</dbReference>
<evidence type="ECO:0000313" key="10">
    <source>
        <dbReference type="Proteomes" id="UP000050795"/>
    </source>
</evidence>
<keyword evidence="5 7" id="KW-0863">Zinc-finger</keyword>
<evidence type="ECO:0000256" key="7">
    <source>
        <dbReference type="PROSITE-ProRule" id="PRU00228"/>
    </source>
</evidence>
<feature type="domain" description="ZZ-type" evidence="9">
    <location>
        <begin position="5"/>
        <end position="61"/>
    </location>
</feature>
<dbReference type="GO" id="GO:0099536">
    <property type="term" value="P:synaptic signaling"/>
    <property type="evidence" value="ECO:0007669"/>
    <property type="project" value="TreeGrafter"/>
</dbReference>
<dbReference type="Gene3D" id="3.30.160.60">
    <property type="entry name" value="Classic Zinc Finger"/>
    <property type="match status" value="1"/>
</dbReference>
<accession>A0AA85KLA1</accession>
<dbReference type="EC" id="2.3.2.27" evidence="2"/>
<dbReference type="CDD" id="cd02338">
    <property type="entry name" value="ZZ_PCMF_like"/>
    <property type="match status" value="1"/>
</dbReference>
<dbReference type="Pfam" id="PF00569">
    <property type="entry name" value="ZZ"/>
    <property type="match status" value="1"/>
</dbReference>
<evidence type="ECO:0000256" key="3">
    <source>
        <dbReference type="ARBA" id="ARBA00022679"/>
    </source>
</evidence>
<dbReference type="PANTHER" id="PTHR12268:SF13">
    <property type="entry name" value="E3 UBIQUITIN-PROTEIN LIGASE KCMF1"/>
    <property type="match status" value="1"/>
</dbReference>
<evidence type="ECO:0000256" key="6">
    <source>
        <dbReference type="ARBA" id="ARBA00022833"/>
    </source>
</evidence>
<dbReference type="PROSITE" id="PS50135">
    <property type="entry name" value="ZF_ZZ_2"/>
    <property type="match status" value="1"/>
</dbReference>
<keyword evidence="3" id="KW-0808">Transferase</keyword>
<evidence type="ECO:0000256" key="2">
    <source>
        <dbReference type="ARBA" id="ARBA00012483"/>
    </source>
</evidence>
<dbReference type="PANTHER" id="PTHR12268">
    <property type="entry name" value="E3 UBIQUITIN-PROTEIN LIGASE KCMF1"/>
    <property type="match status" value="1"/>
</dbReference>
<reference evidence="11" key="2">
    <citation type="submission" date="2023-11" db="UniProtKB">
        <authorList>
            <consortium name="WormBaseParasite"/>
        </authorList>
    </citation>
    <scope>IDENTIFICATION</scope>
</reference>
<dbReference type="WBParaSite" id="TREG1_89810.2">
    <property type="protein sequence ID" value="TREG1_89810.2"/>
    <property type="gene ID" value="TREG1_89810"/>
</dbReference>
<comment type="catalytic activity">
    <reaction evidence="1">
        <text>S-ubiquitinyl-[E2 ubiquitin-conjugating enzyme]-L-cysteine + [acceptor protein]-L-lysine = [E2 ubiquitin-conjugating enzyme]-L-cysteine + N(6)-ubiquitinyl-[acceptor protein]-L-lysine.</text>
        <dbReference type="EC" id="2.3.2.27"/>
    </reaction>
</comment>
<evidence type="ECO:0000259" key="9">
    <source>
        <dbReference type="PROSITE" id="PS50135"/>
    </source>
</evidence>
<sequence length="436" mass="48293">MSKEHGGVTCNGCSRRDFRFRRYKCLVCRDYDLCGTCFDNQQETDKHSSYHPMQCLITKADHDIFYCGEGSAKHCVQSFTCSVCGQLGFTESSLSNHVFSNHPNAGDSEVLCPFCAIHTEGDPNLTTHDIASHFKSVHNLSPSVNEKNVTNSSSAAGSLIPRLTSVDNKCCDTASLRTRQTSQPRAKDFGFDKVGNFNCANTSSSTATFHNRLITDESCHNQNSANSSGITSQPVLYNPRFSLGSIVTMKNFMKSLEHDNKNKYHKNRLSDERNGCDNKPSNSKRNDEVHNSTVLHLGPVANGTDSQNAADKSPSGDTLEFRSNNNQDSANGNQNSKQIDCTTTTSVSQESKFIENPVLLSPCENENLTNQQNISRADSNGYLESLTSEVLDRKLNSLYPSPPKYSKSLSCDPHIKSVNDDKLKDVNKKLVFNWHK</sequence>
<dbReference type="SMART" id="SM00291">
    <property type="entry name" value="ZnF_ZZ"/>
    <property type="match status" value="1"/>
</dbReference>
<dbReference type="Gene3D" id="3.30.60.90">
    <property type="match status" value="1"/>
</dbReference>
<dbReference type="SUPFAM" id="SSF57850">
    <property type="entry name" value="RING/U-box"/>
    <property type="match status" value="1"/>
</dbReference>
<dbReference type="GO" id="GO:0008270">
    <property type="term" value="F:zinc ion binding"/>
    <property type="evidence" value="ECO:0007669"/>
    <property type="project" value="UniProtKB-KW"/>
</dbReference>
<dbReference type="InterPro" id="IPR000433">
    <property type="entry name" value="Znf_ZZ"/>
</dbReference>
<dbReference type="InterPro" id="IPR043145">
    <property type="entry name" value="Znf_ZZ_sf"/>
</dbReference>
<feature type="compositionally biased region" description="Low complexity" evidence="8">
    <location>
        <begin position="323"/>
        <end position="336"/>
    </location>
</feature>
<feature type="region of interest" description="Disordered" evidence="8">
    <location>
        <begin position="264"/>
        <end position="343"/>
    </location>
</feature>
<evidence type="ECO:0000256" key="1">
    <source>
        <dbReference type="ARBA" id="ARBA00000900"/>
    </source>
</evidence>
<organism evidence="10 11">
    <name type="scientific">Trichobilharzia regenti</name>
    <name type="common">Nasal bird schistosome</name>
    <dbReference type="NCBI Taxonomy" id="157069"/>
    <lineage>
        <taxon>Eukaryota</taxon>
        <taxon>Metazoa</taxon>
        <taxon>Spiralia</taxon>
        <taxon>Lophotrochozoa</taxon>
        <taxon>Platyhelminthes</taxon>
        <taxon>Trematoda</taxon>
        <taxon>Digenea</taxon>
        <taxon>Strigeidida</taxon>
        <taxon>Schistosomatoidea</taxon>
        <taxon>Schistosomatidae</taxon>
        <taxon>Trichobilharzia</taxon>
    </lineage>
</organism>
<dbReference type="GO" id="GO:0005886">
    <property type="term" value="C:plasma membrane"/>
    <property type="evidence" value="ECO:0007669"/>
    <property type="project" value="TreeGrafter"/>
</dbReference>
<feature type="compositionally biased region" description="Basic and acidic residues" evidence="8">
    <location>
        <begin position="264"/>
        <end position="276"/>
    </location>
</feature>
<evidence type="ECO:0000256" key="8">
    <source>
        <dbReference type="SAM" id="MobiDB-lite"/>
    </source>
</evidence>
<evidence type="ECO:0000313" key="11">
    <source>
        <dbReference type="WBParaSite" id="TREG1_89810.2"/>
    </source>
</evidence>
<keyword evidence="6" id="KW-0862">Zinc</keyword>
<dbReference type="PROSITE" id="PS01357">
    <property type="entry name" value="ZF_ZZ_1"/>
    <property type="match status" value="1"/>
</dbReference>
<dbReference type="GO" id="GO:0045202">
    <property type="term" value="C:synapse"/>
    <property type="evidence" value="ECO:0007669"/>
    <property type="project" value="GOC"/>
</dbReference>
<name>A0AA85KLA1_TRIRE</name>
<reference evidence="10" key="1">
    <citation type="submission" date="2022-06" db="EMBL/GenBank/DDBJ databases">
        <authorList>
            <person name="Berger JAMES D."/>
            <person name="Berger JAMES D."/>
        </authorList>
    </citation>
    <scope>NUCLEOTIDE SEQUENCE [LARGE SCALE GENOMIC DNA]</scope>
</reference>
<keyword evidence="4" id="KW-0479">Metal-binding</keyword>
<proteinExistence type="predicted"/>
<evidence type="ECO:0000256" key="4">
    <source>
        <dbReference type="ARBA" id="ARBA00022723"/>
    </source>
</evidence>
<dbReference type="Proteomes" id="UP000050795">
    <property type="component" value="Unassembled WGS sequence"/>
</dbReference>
<dbReference type="AlphaFoldDB" id="A0AA85KLA1"/>
<protein>
    <recommendedName>
        <fullName evidence="2">RING-type E3 ubiquitin transferase</fullName>
        <ecNumber evidence="2">2.3.2.27</ecNumber>
    </recommendedName>
</protein>